<feature type="transmembrane region" description="Helical" evidence="6">
    <location>
        <begin position="77"/>
        <end position="96"/>
    </location>
</feature>
<keyword evidence="9" id="KW-1185">Reference proteome</keyword>
<gene>
    <name evidence="8" type="ORF">JZM24_09780</name>
</gene>
<evidence type="ECO:0000259" key="7">
    <source>
        <dbReference type="PROSITE" id="PS50850"/>
    </source>
</evidence>
<dbReference type="CDD" id="cd17319">
    <property type="entry name" value="MFS_ExuT_GudP_like"/>
    <property type="match status" value="1"/>
</dbReference>
<name>A0ABS5YBJ8_9GAMM</name>
<feature type="transmembrane region" description="Helical" evidence="6">
    <location>
        <begin position="135"/>
        <end position="158"/>
    </location>
</feature>
<feature type="transmembrane region" description="Helical" evidence="6">
    <location>
        <begin position="164"/>
        <end position="184"/>
    </location>
</feature>
<dbReference type="PANTHER" id="PTHR11662:SF285">
    <property type="entry name" value="HEXURONATE TRANSPORTER"/>
    <property type="match status" value="1"/>
</dbReference>
<dbReference type="PROSITE" id="PS50850">
    <property type="entry name" value="MFS"/>
    <property type="match status" value="1"/>
</dbReference>
<comment type="caution">
    <text evidence="8">The sequence shown here is derived from an EMBL/GenBank/DDBJ whole genome shotgun (WGS) entry which is preliminary data.</text>
</comment>
<evidence type="ECO:0000256" key="1">
    <source>
        <dbReference type="ARBA" id="ARBA00004141"/>
    </source>
</evidence>
<protein>
    <submittedName>
        <fullName evidence="8">MFS transporter</fullName>
    </submittedName>
</protein>
<feature type="transmembrane region" description="Helical" evidence="6">
    <location>
        <begin position="51"/>
        <end position="70"/>
    </location>
</feature>
<proteinExistence type="inferred from homology"/>
<dbReference type="EMBL" id="JAFJYC010000001">
    <property type="protein sequence ID" value="MBT9432342.1"/>
    <property type="molecule type" value="Genomic_DNA"/>
</dbReference>
<comment type="similarity">
    <text evidence="5">Belongs to the major facilitator superfamily. Phthalate permease family.</text>
</comment>
<organism evidence="8 9">
    <name type="scientific">Candidatus Sodalis endolongispinus</name>
    <dbReference type="NCBI Taxonomy" id="2812662"/>
    <lineage>
        <taxon>Bacteria</taxon>
        <taxon>Pseudomonadati</taxon>
        <taxon>Pseudomonadota</taxon>
        <taxon>Gammaproteobacteria</taxon>
        <taxon>Enterobacterales</taxon>
        <taxon>Bruguierivoracaceae</taxon>
        <taxon>Sodalis</taxon>
    </lineage>
</organism>
<dbReference type="InterPro" id="IPR050382">
    <property type="entry name" value="MFS_Na/Anion_cotransporter"/>
</dbReference>
<accession>A0ABS5YBJ8</accession>
<feature type="transmembrane region" description="Helical" evidence="6">
    <location>
        <begin position="271"/>
        <end position="293"/>
    </location>
</feature>
<dbReference type="Gene3D" id="1.20.1250.20">
    <property type="entry name" value="MFS general substrate transporter like domains"/>
    <property type="match status" value="2"/>
</dbReference>
<keyword evidence="4 6" id="KW-0472">Membrane</keyword>
<dbReference type="InterPro" id="IPR036259">
    <property type="entry name" value="MFS_trans_sf"/>
</dbReference>
<feature type="transmembrane region" description="Helical" evidence="6">
    <location>
        <begin position="102"/>
        <end position="123"/>
    </location>
</feature>
<evidence type="ECO:0000313" key="8">
    <source>
        <dbReference type="EMBL" id="MBT9432342.1"/>
    </source>
</evidence>
<feature type="domain" description="Major facilitator superfamily (MFS) profile" evidence="7">
    <location>
        <begin position="12"/>
        <end position="332"/>
    </location>
</feature>
<reference evidence="8 9" key="1">
    <citation type="journal article" date="2021" name="Genome Biol. Evol.">
        <title>The evolution of interdependence in a four-way mealybug symbiosis.</title>
        <authorList>
            <person name="Garber A.I."/>
            <person name="Kupper M."/>
            <person name="Laetsch D.R."/>
            <person name="Weldon S.R."/>
            <person name="Ladinsky M.S."/>
            <person name="Bjorkman P.J."/>
            <person name="McCutcheon J.P."/>
        </authorList>
    </citation>
    <scope>NUCLEOTIDE SEQUENCE [LARGE SCALE GENOMIC DNA]</scope>
    <source>
        <strain evidence="8">SOD</strain>
    </source>
</reference>
<dbReference type="Pfam" id="PF07690">
    <property type="entry name" value="MFS_1"/>
    <property type="match status" value="1"/>
</dbReference>
<dbReference type="SUPFAM" id="SSF103473">
    <property type="entry name" value="MFS general substrate transporter"/>
    <property type="match status" value="1"/>
</dbReference>
<evidence type="ECO:0000256" key="3">
    <source>
        <dbReference type="ARBA" id="ARBA00022989"/>
    </source>
</evidence>
<feature type="transmembrane region" description="Helical" evidence="6">
    <location>
        <begin position="231"/>
        <end position="251"/>
    </location>
</feature>
<dbReference type="PANTHER" id="PTHR11662">
    <property type="entry name" value="SOLUTE CARRIER FAMILY 17"/>
    <property type="match status" value="1"/>
</dbReference>
<dbReference type="RefSeq" id="WP_215669498.1">
    <property type="nucleotide sequence ID" value="NZ_JAFJYC010000001.1"/>
</dbReference>
<evidence type="ECO:0000256" key="6">
    <source>
        <dbReference type="SAM" id="Phobius"/>
    </source>
</evidence>
<dbReference type="Proteomes" id="UP000811282">
    <property type="component" value="Unassembled WGS sequence"/>
</dbReference>
<sequence>MKNVLVHYRWRICALLFIAITINYLDRQVLGILKPELAARFHWTESDYGYVVTVFAFCYALGMIFAGKFADRFGVKIGYSVCVVIWSLACCGHAFIRNMLGFGVMSAFLGLAEAGSFPCAVKAVSEWFPRKEQSLAVGIITSGTSIGAVLAPALVPWLAVSYGWQSAFLLTGIHGFIWFAFWYVMYHAPQKHLRVSPQELEVIGQDKKAGEEQDDGQSVGWFSLFKHRATWSILVGKGMTDPIWWFLLFWLPSYFNSRFNLDLQHLGLPLIIVYISTSIGSVLGGAAASRLIARGWSASRARQTTMLGLAVLVMPMMARRRGLIICGSLSAC</sequence>
<evidence type="ECO:0000256" key="2">
    <source>
        <dbReference type="ARBA" id="ARBA00022692"/>
    </source>
</evidence>
<evidence type="ECO:0000313" key="9">
    <source>
        <dbReference type="Proteomes" id="UP000811282"/>
    </source>
</evidence>
<evidence type="ECO:0000256" key="4">
    <source>
        <dbReference type="ARBA" id="ARBA00023136"/>
    </source>
</evidence>
<evidence type="ECO:0000256" key="5">
    <source>
        <dbReference type="ARBA" id="ARBA00038514"/>
    </source>
</evidence>
<dbReference type="InterPro" id="IPR011701">
    <property type="entry name" value="MFS"/>
</dbReference>
<keyword evidence="2 6" id="KW-0812">Transmembrane</keyword>
<keyword evidence="3 6" id="KW-1133">Transmembrane helix</keyword>
<comment type="subcellular location">
    <subcellularLocation>
        <location evidence="1">Membrane</location>
        <topology evidence="1">Multi-pass membrane protein</topology>
    </subcellularLocation>
</comment>
<dbReference type="InterPro" id="IPR020846">
    <property type="entry name" value="MFS_dom"/>
</dbReference>